<reference evidence="6 7" key="1">
    <citation type="submission" date="2018-06" db="EMBL/GenBank/DDBJ databases">
        <title>Comparative genomics of Brasilonema spp. strains.</title>
        <authorList>
            <person name="Alvarenga D.O."/>
            <person name="Fiore M.F."/>
            <person name="Varani A.M."/>
        </authorList>
    </citation>
    <scope>NUCLEOTIDE SEQUENCE [LARGE SCALE GENOMIC DNA]</scope>
    <source>
        <strain evidence="6 7">SPC951</strain>
    </source>
</reference>
<evidence type="ECO:0000259" key="5">
    <source>
        <dbReference type="Pfam" id="PF02878"/>
    </source>
</evidence>
<feature type="non-terminal residue" evidence="6">
    <location>
        <position position="93"/>
    </location>
</feature>
<dbReference type="InterPro" id="IPR016055">
    <property type="entry name" value="A-D-PHexomutase_a/b/a-I/II/III"/>
</dbReference>
<sequence>MSVAANVVKFGTDGWRGVIGDEFTFERVALVAPLAAKVLLDTYGKTTGNRTIIVGHDRRFMAEDFAQKVADVVCAAGFDVLLTDTYAPTPAFS</sequence>
<dbReference type="PANTHER" id="PTHR45745">
    <property type="entry name" value="PHOSPHOMANNOMUTASE 45A"/>
    <property type="match status" value="1"/>
</dbReference>
<evidence type="ECO:0000256" key="3">
    <source>
        <dbReference type="ARBA" id="ARBA00022842"/>
    </source>
</evidence>
<keyword evidence="4" id="KW-0413">Isomerase</keyword>
<evidence type="ECO:0000256" key="2">
    <source>
        <dbReference type="ARBA" id="ARBA00022723"/>
    </source>
</evidence>
<dbReference type="Pfam" id="PF02878">
    <property type="entry name" value="PGM_PMM_I"/>
    <property type="match status" value="1"/>
</dbReference>
<accession>A0ABX1PEG3</accession>
<evidence type="ECO:0000256" key="4">
    <source>
        <dbReference type="ARBA" id="ARBA00023235"/>
    </source>
</evidence>
<protein>
    <submittedName>
        <fullName evidence="6">Phosphoglucomutase/phosphomannomutase family protein</fullName>
    </submittedName>
</protein>
<gene>
    <name evidence="6" type="ORF">DP116_27045</name>
</gene>
<evidence type="ECO:0000256" key="1">
    <source>
        <dbReference type="ARBA" id="ARBA00010231"/>
    </source>
</evidence>
<dbReference type="SUPFAM" id="SSF53738">
    <property type="entry name" value="Phosphoglucomutase, first 3 domains"/>
    <property type="match status" value="1"/>
</dbReference>
<dbReference type="Gene3D" id="3.40.120.10">
    <property type="entry name" value="Alpha-D-Glucose-1,6-Bisphosphate, subunit A, domain 3"/>
    <property type="match status" value="1"/>
</dbReference>
<dbReference type="Proteomes" id="UP000718564">
    <property type="component" value="Unassembled WGS sequence"/>
</dbReference>
<comment type="similarity">
    <text evidence="1">Belongs to the phosphohexose mutase family.</text>
</comment>
<keyword evidence="3" id="KW-0460">Magnesium</keyword>
<evidence type="ECO:0000313" key="7">
    <source>
        <dbReference type="Proteomes" id="UP000718564"/>
    </source>
</evidence>
<evidence type="ECO:0000313" key="6">
    <source>
        <dbReference type="EMBL" id="NMG22887.1"/>
    </source>
</evidence>
<proteinExistence type="inferred from homology"/>
<dbReference type="InterPro" id="IPR005844">
    <property type="entry name" value="A-D-PHexomutase_a/b/a-I"/>
</dbReference>
<dbReference type="EMBL" id="QMEB01000337">
    <property type="protein sequence ID" value="NMG22887.1"/>
    <property type="molecule type" value="Genomic_DNA"/>
</dbReference>
<feature type="domain" description="Alpha-D-phosphohexomutase alpha/beta/alpha" evidence="5">
    <location>
        <begin position="9"/>
        <end position="93"/>
    </location>
</feature>
<dbReference type="PANTHER" id="PTHR45745:SF1">
    <property type="entry name" value="PHOSPHOGLUCOMUTASE 2B-RELATED"/>
    <property type="match status" value="1"/>
</dbReference>
<name>A0ABX1PEG3_9CYAN</name>
<keyword evidence="7" id="KW-1185">Reference proteome</keyword>
<organism evidence="6 7">
    <name type="scientific">Brasilonema bromeliae SPC951</name>
    <dbReference type="NCBI Taxonomy" id="385972"/>
    <lineage>
        <taxon>Bacteria</taxon>
        <taxon>Bacillati</taxon>
        <taxon>Cyanobacteriota</taxon>
        <taxon>Cyanophyceae</taxon>
        <taxon>Nostocales</taxon>
        <taxon>Scytonemataceae</taxon>
        <taxon>Brasilonema</taxon>
        <taxon>Bromeliae group (in: Brasilonema)</taxon>
    </lineage>
</organism>
<comment type="caution">
    <text evidence="6">The sequence shown here is derived from an EMBL/GenBank/DDBJ whole genome shotgun (WGS) entry which is preliminary data.</text>
</comment>
<keyword evidence="2" id="KW-0479">Metal-binding</keyword>